<organism evidence="2 3">
    <name type="scientific">Paraburkholderia caribensis MBA4</name>
    <dbReference type="NCBI Taxonomy" id="1323664"/>
    <lineage>
        <taxon>Bacteria</taxon>
        <taxon>Pseudomonadati</taxon>
        <taxon>Pseudomonadota</taxon>
        <taxon>Betaproteobacteria</taxon>
        <taxon>Burkholderiales</taxon>
        <taxon>Burkholderiaceae</taxon>
        <taxon>Paraburkholderia</taxon>
    </lineage>
</organism>
<dbReference type="KEGG" id="bcai:K788_00009580"/>
<protein>
    <submittedName>
        <fullName evidence="2">Uncharacterized protein</fullName>
    </submittedName>
</protein>
<keyword evidence="1" id="KW-1133">Transmembrane helix</keyword>
<sequence>MEARGKTGFEFIEDKMDRLFWGYQLKPLSVVGWLALLIFAFALVYLGQTRSLGEGRGPIARSWTRFRFALMFSLRTTLQPKFGYERSTTSLFKAITSLQWVLSVILLTCLLYTVSKTSPLINELIKKLVA</sequence>
<geneLocation type="plasmid" evidence="3"/>
<dbReference type="Proteomes" id="UP000019146">
    <property type="component" value="Plasmid unnamed"/>
</dbReference>
<reference evidence="2 3" key="1">
    <citation type="journal article" date="2014" name="Genome Announc.">
        <title>Draft Genome Sequence of the Haloacid-Degrading Burkholderia caribensis Strain MBA4.</title>
        <authorList>
            <person name="Pan Y."/>
            <person name="Kong K.F."/>
            <person name="Tsang J.S."/>
        </authorList>
    </citation>
    <scope>NUCLEOTIDE SEQUENCE [LARGE SCALE GENOMIC DNA]</scope>
    <source>
        <strain evidence="2 3">MBA4</strain>
        <plasmid evidence="3">Plasmid</plasmid>
    </source>
</reference>
<dbReference type="AlphaFoldDB" id="A0A0P0RQP7"/>
<keyword evidence="1" id="KW-0472">Membrane</keyword>
<evidence type="ECO:0000256" key="1">
    <source>
        <dbReference type="SAM" id="Phobius"/>
    </source>
</evidence>
<feature type="transmembrane region" description="Helical" evidence="1">
    <location>
        <begin position="28"/>
        <end position="46"/>
    </location>
</feature>
<evidence type="ECO:0000313" key="2">
    <source>
        <dbReference type="EMBL" id="ALL71374.1"/>
    </source>
</evidence>
<proteinExistence type="predicted"/>
<name>A0A0P0RQP7_9BURK</name>
<feature type="transmembrane region" description="Helical" evidence="1">
    <location>
        <begin position="91"/>
        <end position="114"/>
    </location>
</feature>
<keyword evidence="1" id="KW-0812">Transmembrane</keyword>
<gene>
    <name evidence="2" type="ORF">K788_00009580</name>
</gene>
<keyword evidence="2" id="KW-0614">Plasmid</keyword>
<evidence type="ECO:0000313" key="3">
    <source>
        <dbReference type="Proteomes" id="UP000019146"/>
    </source>
</evidence>
<dbReference type="EMBL" id="CP012748">
    <property type="protein sequence ID" value="ALL71374.1"/>
    <property type="molecule type" value="Genomic_DNA"/>
</dbReference>
<accession>A0A0P0RQP7</accession>